<dbReference type="Pfam" id="PF00646">
    <property type="entry name" value="F-box"/>
    <property type="match status" value="1"/>
</dbReference>
<accession>A0A9P7N215</accession>
<dbReference type="InterPro" id="IPR001810">
    <property type="entry name" value="F-box_dom"/>
</dbReference>
<name>A0A9P7N215_9HYPO</name>
<gene>
    <name evidence="2" type="ORF">E4U43_006144</name>
</gene>
<evidence type="ECO:0000313" key="3">
    <source>
        <dbReference type="Proteomes" id="UP000748025"/>
    </source>
</evidence>
<dbReference type="EMBL" id="SRPW01004170">
    <property type="protein sequence ID" value="KAG5984810.1"/>
    <property type="molecule type" value="Genomic_DNA"/>
</dbReference>
<keyword evidence="3" id="KW-1185">Reference proteome</keyword>
<dbReference type="OrthoDB" id="3766406at2759"/>
<evidence type="ECO:0000259" key="1">
    <source>
        <dbReference type="PROSITE" id="PS50181"/>
    </source>
</evidence>
<reference evidence="2" key="1">
    <citation type="journal article" date="2020" name="bioRxiv">
        <title>Whole genome comparisons of ergot fungi reveals the divergence and evolution of species within the genus Claviceps are the result of varying mechanisms driving genome evolution and host range expansion.</title>
        <authorList>
            <person name="Wyka S.A."/>
            <person name="Mondo S.J."/>
            <person name="Liu M."/>
            <person name="Dettman J."/>
            <person name="Nalam V."/>
            <person name="Broders K.D."/>
        </authorList>
    </citation>
    <scope>NUCLEOTIDE SEQUENCE</scope>
    <source>
        <strain evidence="2">CCC 602</strain>
    </source>
</reference>
<dbReference type="AlphaFoldDB" id="A0A9P7N215"/>
<dbReference type="Proteomes" id="UP000748025">
    <property type="component" value="Unassembled WGS sequence"/>
</dbReference>
<sequence>MELIQLITGEYRARLPLTLTDMPGNVIHDILSQLPNHDRASLSLTCSTVYTANNTFIGHDFCLVPYLWQISLRLPDTWLCALCHRLHPASELDTPNTPASQVCTRPHTPICKRPLPYDGIILGTGDTLEYNLGYRHVHAALKWHRLGIHEDHVQRLLSPHRSRHNIWHGIKYCVLNAAALPKIVDGKFLLMRVMDYYLIKPTTHPFWEMDICPHQQYTEDRFWTYRDENGPWSRNGLLPNFAVCKAVQSALAAPGSNIFSSCVLCRTDFCVNIETWTHGDFEATGNRPDANRLNIRGGRVSIWKDLGYECSPVQAAWTSQSLPTSELARRAQFRYKKPGSVWMTYRARKNTCPVSRFYRKLTLETELLFRKSAKEQQRATKFIPVLNTKSRLSNE</sequence>
<evidence type="ECO:0000313" key="2">
    <source>
        <dbReference type="EMBL" id="KAG5984810.1"/>
    </source>
</evidence>
<feature type="domain" description="F-box" evidence="1">
    <location>
        <begin position="16"/>
        <end position="59"/>
    </location>
</feature>
<dbReference type="PROSITE" id="PS50181">
    <property type="entry name" value="FBOX"/>
    <property type="match status" value="1"/>
</dbReference>
<comment type="caution">
    <text evidence="2">The sequence shown here is derived from an EMBL/GenBank/DDBJ whole genome shotgun (WGS) entry which is preliminary data.</text>
</comment>
<protein>
    <recommendedName>
        <fullName evidence="1">F-box domain-containing protein</fullName>
    </recommendedName>
</protein>
<organism evidence="2 3">
    <name type="scientific">Claviceps pusilla</name>
    <dbReference type="NCBI Taxonomy" id="123648"/>
    <lineage>
        <taxon>Eukaryota</taxon>
        <taxon>Fungi</taxon>
        <taxon>Dikarya</taxon>
        <taxon>Ascomycota</taxon>
        <taxon>Pezizomycotina</taxon>
        <taxon>Sordariomycetes</taxon>
        <taxon>Hypocreomycetidae</taxon>
        <taxon>Hypocreales</taxon>
        <taxon>Clavicipitaceae</taxon>
        <taxon>Claviceps</taxon>
    </lineage>
</organism>
<proteinExistence type="predicted"/>